<name>A0A5C6ED56_9BACT</name>
<dbReference type="RefSeq" id="WP_146597902.1">
    <property type="nucleotide sequence ID" value="NZ_SJPY01000001.1"/>
</dbReference>
<dbReference type="SFLD" id="SFLDG01068">
    <property type="entry name" value="FeMo_cofactor_biosynthesis_pro"/>
    <property type="match status" value="1"/>
</dbReference>
<evidence type="ECO:0000256" key="13">
    <source>
        <dbReference type="ARBA" id="ARBA00030926"/>
    </source>
</evidence>
<dbReference type="Gene3D" id="3.30.420.130">
    <property type="entry name" value="Dinitrogenase iron-molybdenum cofactor biosynthesis domain"/>
    <property type="match status" value="1"/>
</dbReference>
<comment type="caution">
    <text evidence="16">The sequence shown here is derived from an EMBL/GenBank/DDBJ whole genome shotgun (WGS) entry which is preliminary data.</text>
</comment>
<gene>
    <name evidence="16" type="primary">nifB</name>
    <name evidence="16" type="ORF">Q31b_03200</name>
</gene>
<organism evidence="16 17">
    <name type="scientific">Novipirellula aureliae</name>
    <dbReference type="NCBI Taxonomy" id="2527966"/>
    <lineage>
        <taxon>Bacteria</taxon>
        <taxon>Pseudomonadati</taxon>
        <taxon>Planctomycetota</taxon>
        <taxon>Planctomycetia</taxon>
        <taxon>Pirellulales</taxon>
        <taxon>Pirellulaceae</taxon>
        <taxon>Novipirellula</taxon>
    </lineage>
</organism>
<proteinExistence type="inferred from homology"/>
<evidence type="ECO:0000256" key="10">
    <source>
        <dbReference type="ARBA" id="ARBA00023014"/>
    </source>
</evidence>
<dbReference type="GO" id="GO:0051539">
    <property type="term" value="F:4 iron, 4 sulfur cluster binding"/>
    <property type="evidence" value="ECO:0007669"/>
    <property type="project" value="UniProtKB-KW"/>
</dbReference>
<dbReference type="InterPro" id="IPR058240">
    <property type="entry name" value="rSAM_sf"/>
</dbReference>
<comment type="similarity">
    <text evidence="4">Belongs to the radical SAM superfamily. NifB family.</text>
</comment>
<dbReference type="PANTHER" id="PTHR43787:SF13">
    <property type="entry name" value="FEMO COFACTOR BIOSYNTHESIS PROTEIN NIFB"/>
    <property type="match status" value="1"/>
</dbReference>
<dbReference type="SUPFAM" id="SSF102114">
    <property type="entry name" value="Radical SAM enzymes"/>
    <property type="match status" value="1"/>
</dbReference>
<dbReference type="Pfam" id="PF04055">
    <property type="entry name" value="Radical_SAM"/>
    <property type="match status" value="1"/>
</dbReference>
<evidence type="ECO:0000313" key="16">
    <source>
        <dbReference type="EMBL" id="TWU45149.1"/>
    </source>
</evidence>
<keyword evidence="8" id="KW-0479">Metal-binding</keyword>
<evidence type="ECO:0000256" key="11">
    <source>
        <dbReference type="ARBA" id="ARBA00023231"/>
    </source>
</evidence>
<keyword evidence="9" id="KW-0408">Iron</keyword>
<evidence type="ECO:0000256" key="6">
    <source>
        <dbReference type="ARBA" id="ARBA00022485"/>
    </source>
</evidence>
<feature type="domain" description="Radical SAM core" evidence="15">
    <location>
        <begin position="16"/>
        <end position="263"/>
    </location>
</feature>
<evidence type="ECO:0000256" key="5">
    <source>
        <dbReference type="ARBA" id="ARBA00021702"/>
    </source>
</evidence>
<dbReference type="UniPathway" id="UPA00782"/>
<dbReference type="OrthoDB" id="9764725at2"/>
<protein>
    <recommendedName>
        <fullName evidence="5">FeMo cofactor biosynthesis protein NifB</fullName>
    </recommendedName>
    <alternativeName>
        <fullName evidence="14">Nitrogenase cofactor maturase NifB</fullName>
    </alternativeName>
    <alternativeName>
        <fullName evidence="13">Radical SAM assemblase NifB</fullName>
    </alternativeName>
</protein>
<dbReference type="PANTHER" id="PTHR43787">
    <property type="entry name" value="FEMO COFACTOR BIOSYNTHESIS PROTEIN NIFB-RELATED"/>
    <property type="match status" value="1"/>
</dbReference>
<evidence type="ECO:0000256" key="1">
    <source>
        <dbReference type="ARBA" id="ARBA00001966"/>
    </source>
</evidence>
<keyword evidence="17" id="KW-1185">Reference proteome</keyword>
<evidence type="ECO:0000313" key="17">
    <source>
        <dbReference type="Proteomes" id="UP000315471"/>
    </source>
</evidence>
<evidence type="ECO:0000256" key="3">
    <source>
        <dbReference type="ARBA" id="ARBA00005155"/>
    </source>
</evidence>
<dbReference type="CDD" id="cd01335">
    <property type="entry name" value="Radical_SAM"/>
    <property type="match status" value="1"/>
</dbReference>
<evidence type="ECO:0000256" key="14">
    <source>
        <dbReference type="ARBA" id="ARBA00032102"/>
    </source>
</evidence>
<evidence type="ECO:0000256" key="8">
    <source>
        <dbReference type="ARBA" id="ARBA00022723"/>
    </source>
</evidence>
<dbReference type="GO" id="GO:0046872">
    <property type="term" value="F:metal ion binding"/>
    <property type="evidence" value="ECO:0007669"/>
    <property type="project" value="UniProtKB-KW"/>
</dbReference>
<dbReference type="InterPro" id="IPR003731">
    <property type="entry name" value="Di-Nase_FeMo-co_biosynth"/>
</dbReference>
<dbReference type="GO" id="GO:0016829">
    <property type="term" value="F:lyase activity"/>
    <property type="evidence" value="ECO:0007669"/>
    <property type="project" value="UniProtKB-KW"/>
</dbReference>
<reference evidence="16 17" key="1">
    <citation type="submission" date="2019-02" db="EMBL/GenBank/DDBJ databases">
        <title>Deep-cultivation of Planctomycetes and their phenomic and genomic characterization uncovers novel biology.</title>
        <authorList>
            <person name="Wiegand S."/>
            <person name="Jogler M."/>
            <person name="Boedeker C."/>
            <person name="Pinto D."/>
            <person name="Vollmers J."/>
            <person name="Rivas-Marin E."/>
            <person name="Kohn T."/>
            <person name="Peeters S.H."/>
            <person name="Heuer A."/>
            <person name="Rast P."/>
            <person name="Oberbeckmann S."/>
            <person name="Bunk B."/>
            <person name="Jeske O."/>
            <person name="Meyerdierks A."/>
            <person name="Storesund J.E."/>
            <person name="Kallscheuer N."/>
            <person name="Luecker S."/>
            <person name="Lage O.M."/>
            <person name="Pohl T."/>
            <person name="Merkel B.J."/>
            <person name="Hornburger P."/>
            <person name="Mueller R.-W."/>
            <person name="Bruemmer F."/>
            <person name="Labrenz M."/>
            <person name="Spormann A.M."/>
            <person name="Op Den Camp H."/>
            <person name="Overmann J."/>
            <person name="Amann R."/>
            <person name="Jetten M.S.M."/>
            <person name="Mascher T."/>
            <person name="Medema M.H."/>
            <person name="Devos D.P."/>
            <person name="Kaster A.-K."/>
            <person name="Ovreas L."/>
            <person name="Rohde M."/>
            <person name="Galperin M.Y."/>
            <person name="Jogler C."/>
        </authorList>
    </citation>
    <scope>NUCLEOTIDE SEQUENCE [LARGE SCALE GENOMIC DNA]</scope>
    <source>
        <strain evidence="16 17">Q31b</strain>
    </source>
</reference>
<dbReference type="InterPro" id="IPR013785">
    <property type="entry name" value="Aldolase_TIM"/>
</dbReference>
<dbReference type="GO" id="GO:0032324">
    <property type="term" value="P:molybdopterin cofactor biosynthetic process"/>
    <property type="evidence" value="ECO:0007669"/>
    <property type="project" value="UniProtKB-ARBA"/>
</dbReference>
<comment type="cofactor">
    <cofactor evidence="1">
        <name>[4Fe-4S] cluster</name>
        <dbReference type="ChEBI" id="CHEBI:49883"/>
    </cofactor>
</comment>
<keyword evidence="7" id="KW-0949">S-adenosyl-L-methionine</keyword>
<dbReference type="AlphaFoldDB" id="A0A5C6ED56"/>
<accession>A0A5C6ED56</accession>
<dbReference type="SFLD" id="SFLDF00281">
    <property type="entry name" value="FeMo_cofactor_biosynthesis_pro"/>
    <property type="match status" value="1"/>
</dbReference>
<dbReference type="Gene3D" id="3.20.20.70">
    <property type="entry name" value="Aldolase class I"/>
    <property type="match status" value="1"/>
</dbReference>
<evidence type="ECO:0000256" key="9">
    <source>
        <dbReference type="ARBA" id="ARBA00023004"/>
    </source>
</evidence>
<dbReference type="SFLD" id="SFLDG01067">
    <property type="entry name" value="SPASM/twitch_domain_containing"/>
    <property type="match status" value="1"/>
</dbReference>
<dbReference type="Proteomes" id="UP000315471">
    <property type="component" value="Unassembled WGS sequence"/>
</dbReference>
<dbReference type="InterPro" id="IPR007197">
    <property type="entry name" value="rSAM"/>
</dbReference>
<evidence type="ECO:0000256" key="12">
    <source>
        <dbReference type="ARBA" id="ARBA00023239"/>
    </source>
</evidence>
<evidence type="ECO:0000256" key="4">
    <source>
        <dbReference type="ARBA" id="ARBA00006804"/>
    </source>
</evidence>
<dbReference type="SFLD" id="SFLDS00029">
    <property type="entry name" value="Radical_SAM"/>
    <property type="match status" value="1"/>
</dbReference>
<keyword evidence="10" id="KW-0411">Iron-sulfur</keyword>
<dbReference type="InterPro" id="IPR006638">
    <property type="entry name" value="Elp3/MiaA/NifB-like_rSAM"/>
</dbReference>
<dbReference type="InterPro" id="IPR036105">
    <property type="entry name" value="DiNase_FeMo-co_biosyn_sf"/>
</dbReference>
<dbReference type="Pfam" id="PF02579">
    <property type="entry name" value="Nitro_FeMo-Co"/>
    <property type="match status" value="1"/>
</dbReference>
<evidence type="ECO:0000256" key="2">
    <source>
        <dbReference type="ARBA" id="ARBA00003522"/>
    </source>
</evidence>
<comment type="function">
    <text evidence="2">Involved in the biosynthesis of the iron-molybdenum cofactor (FeMo-co or M-cluster) found in the dinitrogenase enzyme of the nitrogenase complex in nitrogen-fixing microorganisms. NifB catalyzes the crucial step of radical SAM-dependent carbide insertion that occurs concomitant with the insertion of a 9th sulfur and the rearrangement/coupling of two [4Fe-4S] clusters into a [8Fe-9S-C] cluster, the precursor to the M-cluster.</text>
</comment>
<dbReference type="SUPFAM" id="SSF53146">
    <property type="entry name" value="Nitrogenase accessory factor-like"/>
    <property type="match status" value="1"/>
</dbReference>
<dbReference type="EMBL" id="SJPY01000001">
    <property type="protein sequence ID" value="TWU45149.1"/>
    <property type="molecule type" value="Genomic_DNA"/>
</dbReference>
<comment type="pathway">
    <text evidence="3">Cofactor biosynthesis; Fe-Mo cofactor biosynthesis.</text>
</comment>
<dbReference type="InterPro" id="IPR000385">
    <property type="entry name" value="MoaA_NifB_PqqE_Fe-S-bd_CS"/>
</dbReference>
<keyword evidence="12" id="KW-0456">Lyase</keyword>
<dbReference type="PROSITE" id="PS51918">
    <property type="entry name" value="RADICAL_SAM"/>
    <property type="match status" value="1"/>
</dbReference>
<evidence type="ECO:0000259" key="15">
    <source>
        <dbReference type="PROSITE" id="PS51918"/>
    </source>
</evidence>
<keyword evidence="6" id="KW-0004">4Fe-4S</keyword>
<evidence type="ECO:0000256" key="7">
    <source>
        <dbReference type="ARBA" id="ARBA00022691"/>
    </source>
</evidence>
<dbReference type="SMART" id="SM00729">
    <property type="entry name" value="Elp3"/>
    <property type="match status" value="1"/>
</dbReference>
<dbReference type="PROSITE" id="PS01305">
    <property type="entry name" value="MOAA_NIFB_PQQE"/>
    <property type="match status" value="1"/>
</dbReference>
<keyword evidence="11" id="KW-0535">Nitrogen fixation</keyword>
<sequence length="432" mass="46669">MTIDTSLHPCFSPSAKHKFGRVHLPVAPKCNISCNFCNRKFDCANESRPGVTSTVLSPAQSVAYLNKVKALVECPITVVGIAGPGDPFANPDETMETLRLARESDPNIILCIASNGLNLEPYVEELAELKTSHVTVTVNAVDPKIGAKIYRWIRPQPNRVYRGEDGAKYLLDCQRASITALKRCGITVKINTIVMPGVNDHHITEITKAMAELGVDVQNCMALVPVQGTPFEDLDAPDPKLMMEIRKDIRQVLPQMSHCARCRADAVGLLGEANSDLIQEALIEAATRPLNPTDERPCVAVASLEGMLVNQHLGESEQLWIFERTDDGEFEMTETRPTPLPGSGSRRWSELAERLSDCRAVLAAHAGPSPKTALAKAGIRVMVAEGLIDEALEWVYAGQKPRMPLRVKEPGAGCDSDGVGCGPCSGPGTGCG</sequence>